<dbReference type="Pfam" id="PF23752">
    <property type="entry name" value="Beta-prop_WDR11_2nd"/>
    <property type="match status" value="2"/>
</dbReference>
<dbReference type="InterPro" id="IPR057854">
    <property type="entry name" value="TPR_WDR11"/>
</dbReference>
<feature type="region of interest" description="Disordered" evidence="1">
    <location>
        <begin position="136"/>
        <end position="158"/>
    </location>
</feature>
<feature type="domain" description="WDR11 second beta-propeller" evidence="3">
    <location>
        <begin position="1007"/>
        <end position="1098"/>
    </location>
</feature>
<feature type="region of interest" description="Disordered" evidence="1">
    <location>
        <begin position="1281"/>
        <end position="1337"/>
    </location>
</feature>
<feature type="region of interest" description="Disordered" evidence="1">
    <location>
        <begin position="1137"/>
        <end position="1174"/>
    </location>
</feature>
<feature type="domain" description="WDR11 first beta-propeller" evidence="2">
    <location>
        <begin position="21"/>
        <end position="118"/>
    </location>
</feature>
<reference evidence="5" key="1">
    <citation type="journal article" date="2021" name="Proc. Natl. Acad. Sci. U.S.A.">
        <title>Three genomes in the algal genus Volvox reveal the fate of a haploid sex-determining region after a transition to homothallism.</title>
        <authorList>
            <person name="Yamamoto K."/>
            <person name="Hamaji T."/>
            <person name="Kawai-Toyooka H."/>
            <person name="Matsuzaki R."/>
            <person name="Takahashi F."/>
            <person name="Nishimura Y."/>
            <person name="Kawachi M."/>
            <person name="Noguchi H."/>
            <person name="Minakuchi Y."/>
            <person name="Umen J.G."/>
            <person name="Toyoda A."/>
            <person name="Nozaki H."/>
        </authorList>
    </citation>
    <scope>NUCLEOTIDE SEQUENCE</scope>
    <source>
        <strain evidence="5">NIES-3786</strain>
    </source>
</reference>
<dbReference type="Pfam" id="PF23751">
    <property type="entry name" value="Beta-prop_WDR11_1st"/>
    <property type="match status" value="2"/>
</dbReference>
<dbReference type="InterPro" id="IPR039694">
    <property type="entry name" value="WDR11"/>
</dbReference>
<evidence type="ECO:0000259" key="3">
    <source>
        <dbReference type="Pfam" id="PF23752"/>
    </source>
</evidence>
<dbReference type="Gene3D" id="2.130.10.10">
    <property type="entry name" value="YVTN repeat-like/Quinoprotein amine dehydrogenase"/>
    <property type="match status" value="1"/>
</dbReference>
<feature type="compositionally biased region" description="Polar residues" evidence="1">
    <location>
        <begin position="862"/>
        <end position="879"/>
    </location>
</feature>
<feature type="compositionally biased region" description="Gly residues" evidence="1">
    <location>
        <begin position="1303"/>
        <end position="1313"/>
    </location>
</feature>
<feature type="compositionally biased region" description="Basic residues" evidence="1">
    <location>
        <begin position="464"/>
        <end position="476"/>
    </location>
</feature>
<organism evidence="5 6">
    <name type="scientific">Volvox reticuliferus</name>
    <dbReference type="NCBI Taxonomy" id="1737510"/>
    <lineage>
        <taxon>Eukaryota</taxon>
        <taxon>Viridiplantae</taxon>
        <taxon>Chlorophyta</taxon>
        <taxon>core chlorophytes</taxon>
        <taxon>Chlorophyceae</taxon>
        <taxon>CS clade</taxon>
        <taxon>Chlamydomonadales</taxon>
        <taxon>Volvocaceae</taxon>
        <taxon>Volvox</taxon>
    </lineage>
</organism>
<dbReference type="InterPro" id="IPR057853">
    <property type="entry name" value="Beta-prop_WDR11_2nd"/>
</dbReference>
<feature type="domain" description="WDR11 TPR" evidence="4">
    <location>
        <begin position="1832"/>
        <end position="1915"/>
    </location>
</feature>
<feature type="region of interest" description="Disordered" evidence="1">
    <location>
        <begin position="458"/>
        <end position="567"/>
    </location>
</feature>
<feature type="compositionally biased region" description="Pro residues" evidence="1">
    <location>
        <begin position="1454"/>
        <end position="1464"/>
    </location>
</feature>
<proteinExistence type="predicted"/>
<feature type="region of interest" description="Disordered" evidence="1">
    <location>
        <begin position="1100"/>
        <end position="1121"/>
    </location>
</feature>
<feature type="compositionally biased region" description="Low complexity" evidence="1">
    <location>
        <begin position="2154"/>
        <end position="2169"/>
    </location>
</feature>
<comment type="caution">
    <text evidence="5">The sequence shown here is derived from an EMBL/GenBank/DDBJ whole genome shotgun (WGS) entry which is preliminary data.</text>
</comment>
<evidence type="ECO:0000259" key="4">
    <source>
        <dbReference type="Pfam" id="PF23753"/>
    </source>
</evidence>
<dbReference type="InterPro" id="IPR011047">
    <property type="entry name" value="Quinoprotein_ADH-like_sf"/>
</dbReference>
<dbReference type="Pfam" id="PF23753">
    <property type="entry name" value="TPR_WDR11"/>
    <property type="match status" value="3"/>
</dbReference>
<feature type="compositionally biased region" description="Low complexity" evidence="1">
    <location>
        <begin position="1137"/>
        <end position="1146"/>
    </location>
</feature>
<feature type="compositionally biased region" description="Low complexity" evidence="1">
    <location>
        <begin position="1780"/>
        <end position="1791"/>
    </location>
</feature>
<dbReference type="PANTHER" id="PTHR14593">
    <property type="entry name" value="WD REPEAT-CONTAINING PROTEIN 11"/>
    <property type="match status" value="1"/>
</dbReference>
<feature type="compositionally biased region" description="Low complexity" evidence="1">
    <location>
        <begin position="1161"/>
        <end position="1174"/>
    </location>
</feature>
<evidence type="ECO:0000256" key="1">
    <source>
        <dbReference type="SAM" id="MobiDB-lite"/>
    </source>
</evidence>
<evidence type="ECO:0000313" key="6">
    <source>
        <dbReference type="Proteomes" id="UP000747110"/>
    </source>
</evidence>
<dbReference type="InterPro" id="IPR015943">
    <property type="entry name" value="WD40/YVTN_repeat-like_dom_sf"/>
</dbReference>
<name>A0A8J4CL45_9CHLO</name>
<feature type="domain" description="WDR11 first beta-propeller" evidence="2">
    <location>
        <begin position="174"/>
        <end position="389"/>
    </location>
</feature>
<feature type="region of interest" description="Disordered" evidence="1">
    <location>
        <begin position="1605"/>
        <end position="1636"/>
    </location>
</feature>
<dbReference type="Proteomes" id="UP000747110">
    <property type="component" value="Unassembled WGS sequence"/>
</dbReference>
<feature type="domain" description="WDR11 second beta-propeller" evidence="3">
    <location>
        <begin position="667"/>
        <end position="866"/>
    </location>
</feature>
<feature type="compositionally biased region" description="Low complexity" evidence="1">
    <location>
        <begin position="136"/>
        <end position="149"/>
    </location>
</feature>
<feature type="region of interest" description="Disordered" evidence="1">
    <location>
        <begin position="1778"/>
        <end position="1798"/>
    </location>
</feature>
<dbReference type="PANTHER" id="PTHR14593:SF5">
    <property type="entry name" value="WD REPEAT-CONTAINING PROTEIN 11"/>
    <property type="match status" value="1"/>
</dbReference>
<feature type="domain" description="WDR11 TPR" evidence="4">
    <location>
        <begin position="1942"/>
        <end position="2056"/>
    </location>
</feature>
<feature type="region of interest" description="Disordered" evidence="1">
    <location>
        <begin position="959"/>
        <end position="1000"/>
    </location>
</feature>
<feature type="compositionally biased region" description="Pro residues" evidence="1">
    <location>
        <begin position="968"/>
        <end position="982"/>
    </location>
</feature>
<dbReference type="EMBL" id="BNCP01000023">
    <property type="protein sequence ID" value="GIL82323.1"/>
    <property type="molecule type" value="Genomic_DNA"/>
</dbReference>
<evidence type="ECO:0000259" key="2">
    <source>
        <dbReference type="Pfam" id="PF23751"/>
    </source>
</evidence>
<sequence>MPNTGREMHLSSLEVVGVLPCPATKSNQGAADLLETQLFAYGVGSSIAIVEVQELQLACLLQGGHRNHPVTSVKWCPDCHSRDLKTHGSHVRLASGDAAGGVVVWSLLSGSVISRLEDHFAVRDHIRTVVRGRDVPSVSVSSGGAANTGSGPGGGPGGGGGVGGVSAAMGEGAVAGLAWVMSSSAVLAVLLSPGLLLLWDTKGGAVLWKRALPAPDVWHGLQVDPLDCRSLAASSSQGGLVLLTLGDPAVERVEMRTHRVAPGAGAMSSPSSSSAALYSHFCATRGLLFLLFPREIVVYDTELNTPVASRPLPPGCAPFSAMLGVYGSGVSAGTGDEGGCDCLYVGHVDGGLSVFVRSPGELRYQLVHSGRLTPPALRGSKQPPTLLAVCGGLWRCHSGDELGGTAGGLGAGGGGGGSGGAGGGGLGTGGLVGAGSCVQATPQLIHAATQRLRAAFLPPGQSHTHTHTHSHNHNHNHSGPSNSGGEHVMWSPQGPTTTLAQPPSHPHGQQQQQQPAAQRPFHNAGVAGGGARGGGGGGGGVDVGEPAAVASSRSGAQHGVQAATSGDSDRALPQLLVLVALTGDGRVWRWDAHLPAFTAASAAPAPSVLSADQAHLHTLVGAGGAVTGGPHSAGAQLHSAAGSPVRFSAVPRSVAAAPQLAGLLHTLPSAVSTFAVYPRPVAAASLRPPAAGAEAGGGVVLLGAAGTVGGSVELFTVQRGLVSPLALHVSSSLLVHKDAPVRGVRWLGASPRLVTFSSDKAGPQDKAQWINHLIITDVRSGRSIQLPRWEYGNGPGGGGGGGGEPSPLLGVRASPCGSYLLVLVKGASAELWGVWPGASPTRLRLLDLPFSCVEWVQPQLPYSGQPVQPDDLTTWTVSSEPPPGPPLQPHMTVPPSVGRGSRESSGGGAGVGSSSWSMPLRSASGMVERTADIPLAAGAAAPANAANVAEAVTAVVSPPPGAASLSSQPPPPLPPLSPPPPQQQQLPSGHSFPMPAPPPGGLEEAQLVFTLADGRAGVLSIRGRRVADTRVKRPMAGLLSPLEISATAMAAVGRLVVMGDAEGRLAVWEWSTGRTTLHATGLGLVRKIVISPAVAGAGHGGGAAARPSLSPPPPPSLSASAPSLILNSESSLLKPLLLDPSAASPPQHSSTVADFPPPPSSSSSPHGPPIGSSTGGMKARVAVLFATGHSYVFDMDSTNKLRPVVATAAAGVRPVLDLALLPFWWIDPGAQTVGGGDGSSGNVSLMAVVTDEGSLSVLDLSPAAAVPLPPASQQPVLYPPMASPLRPPLPPGPPLGKPNERVLGGGGGGGGGSINADVSGAGEAKAPLQSGRRLPPAGGGCSRGWALAAALQPQPTSAAHSGLRLHLAQARGLASCLLLPRPWALLLRLLLQLGVSQELLRYLCGAYSPGEAEEEDVRLELLALFPRAARGPLLELLADRGRLDSQSSYDVYGPVPPPPPPPQQQPSHAVASDGSGSNPASGALWIPTQATSGGGGGGVATAKAATPAASGSSSTGAAASTILALSNSLSSTAFALSSNMLRAVSSSFASTLTPGIGGGGSTAAAAAAASPAAHTAAAAAAASIPTAAADRPIFSNTNVLRIGTDGTAAGPTGGGGGGGGGGGARIGPSSPHGDPPLQGNLLQLLRMLASMRAQGRLLHPDEWLSYSRALAPGSSPAERMAAAAQVAGDRDEARFWIHLPATLAAVRERERERAAQEYHIPGSSAAGVSGTAAMAHASAAHGRGAGGAGSVLPYRQLQRTASASASAAVAVQQLPASEVAGPSSQAAGSSSRLRTASASGMMTTANKYEAEVAGGAATSAGGVRHVGGVRGTVLLWDERLVLAEAQERIKWREAHSGAVLDMGPEQQERRLLEYMSVGDLQTAVAFLLASSPENSARYYRDALCTLALAAAASAAAVAAPRAVHGGGGGGNSGGNVCMLLAQSAKVISAHAASIGDVLLGVPLHLAAGLHAEAALVLQESGMWRLASVMTAHSLTGTERAQTLQRWALHVWRLEGSVWRGVGLLAAAGCLQEALRLLLDAGLPDCAAAFVAACKHAGLEPALAGSAAAAPAADAAAGGGGGAAVDEWVVSSRVPASAFANSAAAAASASSSTFDVAALFDGGLTPFESMGSGIGLGVGGVGLRPVTAGRPVSTGGPSSSPDQSNSSAGGRRFSSADLMRAAAEFDLFVSDLLMTLMP</sequence>
<dbReference type="SUPFAM" id="SSF50978">
    <property type="entry name" value="WD40 repeat-like"/>
    <property type="match status" value="1"/>
</dbReference>
<feature type="compositionally biased region" description="Gly residues" evidence="1">
    <location>
        <begin position="1611"/>
        <end position="1625"/>
    </location>
</feature>
<dbReference type="InterPro" id="IPR057852">
    <property type="entry name" value="Beta-prop_WDR11_1st"/>
</dbReference>
<feature type="region of interest" description="Disordered" evidence="1">
    <location>
        <begin position="862"/>
        <end position="917"/>
    </location>
</feature>
<feature type="compositionally biased region" description="Pro residues" evidence="1">
    <location>
        <begin position="1281"/>
        <end position="1296"/>
    </location>
</feature>
<protein>
    <submittedName>
        <fullName evidence="5">Uncharacterized protein</fullName>
    </submittedName>
</protein>
<dbReference type="SUPFAM" id="SSF50998">
    <property type="entry name" value="Quinoprotein alcohol dehydrogenase-like"/>
    <property type="match status" value="1"/>
</dbReference>
<feature type="compositionally biased region" description="Gly residues" evidence="1">
    <location>
        <begin position="526"/>
        <end position="542"/>
    </location>
</feature>
<accession>A0A8J4CL45</accession>
<feature type="compositionally biased region" description="Low complexity" evidence="1">
    <location>
        <begin position="500"/>
        <end position="525"/>
    </location>
</feature>
<evidence type="ECO:0000313" key="5">
    <source>
        <dbReference type="EMBL" id="GIL82323.1"/>
    </source>
</evidence>
<gene>
    <name evidence="5" type="ORF">Vretifemale_11189</name>
</gene>
<dbReference type="GO" id="GO:0005737">
    <property type="term" value="C:cytoplasm"/>
    <property type="evidence" value="ECO:0007669"/>
    <property type="project" value="TreeGrafter"/>
</dbReference>
<feature type="region of interest" description="Disordered" evidence="1">
    <location>
        <begin position="1447"/>
        <end position="1488"/>
    </location>
</feature>
<keyword evidence="6" id="KW-1185">Reference proteome</keyword>
<dbReference type="OrthoDB" id="1291858at2759"/>
<feature type="region of interest" description="Disordered" evidence="1">
    <location>
        <begin position="2146"/>
        <end position="2170"/>
    </location>
</feature>
<feature type="domain" description="WDR11 TPR" evidence="4">
    <location>
        <begin position="1644"/>
        <end position="1720"/>
    </location>
</feature>
<dbReference type="InterPro" id="IPR036322">
    <property type="entry name" value="WD40_repeat_dom_sf"/>
</dbReference>